<evidence type="ECO:0000256" key="1">
    <source>
        <dbReference type="SAM" id="Phobius"/>
    </source>
</evidence>
<feature type="transmembrane region" description="Helical" evidence="1">
    <location>
        <begin position="37"/>
        <end position="62"/>
    </location>
</feature>
<sequence>MSRRSEKILRGVIKALGLGLAAGSAYLAYTFTTVTNVAYPIFATLMAFFLALMVIGALLTILY</sequence>
<dbReference type="EMBL" id="DQVM01000165">
    <property type="protein sequence ID" value="HIQ30529.1"/>
    <property type="molecule type" value="Genomic_DNA"/>
</dbReference>
<dbReference type="AlphaFoldDB" id="A0A833ECS1"/>
<evidence type="ECO:0000313" key="3">
    <source>
        <dbReference type="Proteomes" id="UP000608579"/>
    </source>
</evidence>
<keyword evidence="1" id="KW-1133">Transmembrane helix</keyword>
<evidence type="ECO:0000313" key="2">
    <source>
        <dbReference type="EMBL" id="HIQ30529.1"/>
    </source>
</evidence>
<dbReference type="Proteomes" id="UP000608579">
    <property type="component" value="Unassembled WGS sequence"/>
</dbReference>
<keyword evidence="1" id="KW-0812">Transmembrane</keyword>
<name>A0A833ECS1_CALS0</name>
<protein>
    <submittedName>
        <fullName evidence="2">Uncharacterized protein</fullName>
    </submittedName>
</protein>
<comment type="caution">
    <text evidence="2">The sequence shown here is derived from an EMBL/GenBank/DDBJ whole genome shotgun (WGS) entry which is preliminary data.</text>
</comment>
<keyword evidence="1" id="KW-0472">Membrane</keyword>
<proteinExistence type="predicted"/>
<feature type="transmembrane region" description="Helical" evidence="1">
    <location>
        <begin position="12"/>
        <end position="31"/>
    </location>
</feature>
<gene>
    <name evidence="2" type="ORF">EYH45_08235</name>
</gene>
<reference evidence="2" key="1">
    <citation type="journal article" date="2020" name="ISME J.">
        <title>Gammaproteobacteria mediating utilization of methyl-, sulfur- and petroleum organic compounds in deep ocean hydrothermal plumes.</title>
        <authorList>
            <person name="Zhou Z."/>
            <person name="Liu Y."/>
            <person name="Pan J."/>
            <person name="Cron B.R."/>
            <person name="Toner B.M."/>
            <person name="Anantharaman K."/>
            <person name="Breier J.A."/>
            <person name="Dick G.J."/>
            <person name="Li M."/>
        </authorList>
    </citation>
    <scope>NUCLEOTIDE SEQUENCE</scope>
    <source>
        <strain evidence="2">SZUA-1515</strain>
    </source>
</reference>
<organism evidence="2 3">
    <name type="scientific">Caldiarchaeum subterraneum</name>
    <dbReference type="NCBI Taxonomy" id="311458"/>
    <lineage>
        <taxon>Archaea</taxon>
        <taxon>Nitrososphaerota</taxon>
        <taxon>Candidatus Caldarchaeales</taxon>
        <taxon>Candidatus Caldarchaeaceae</taxon>
        <taxon>Candidatus Caldarchaeum</taxon>
    </lineage>
</organism>
<accession>A0A833ECS1</accession>